<feature type="compositionally biased region" description="Polar residues" evidence="6">
    <location>
        <begin position="12"/>
        <end position="26"/>
    </location>
</feature>
<dbReference type="PROSITE" id="PS51313">
    <property type="entry name" value="VPS28_N"/>
    <property type="match status" value="1"/>
</dbReference>
<name>A0A9Q0LZ12_ANAIG</name>
<organism evidence="9 10">
    <name type="scientific">Anaeramoeba ignava</name>
    <name type="common">Anaerobic marine amoeba</name>
    <dbReference type="NCBI Taxonomy" id="1746090"/>
    <lineage>
        <taxon>Eukaryota</taxon>
        <taxon>Metamonada</taxon>
        <taxon>Anaeramoebidae</taxon>
        <taxon>Anaeramoeba</taxon>
    </lineage>
</organism>
<evidence type="ECO:0000256" key="6">
    <source>
        <dbReference type="SAM" id="MobiDB-lite"/>
    </source>
</evidence>
<comment type="caution">
    <text evidence="9">The sequence shown here is derived from an EMBL/GenBank/DDBJ whole genome shotgun (WGS) entry which is preliminary data.</text>
</comment>
<keyword evidence="10" id="KW-1185">Reference proteome</keyword>
<dbReference type="InterPro" id="IPR037202">
    <property type="entry name" value="ESCRT_assembly_dom"/>
</dbReference>
<dbReference type="Proteomes" id="UP001149090">
    <property type="component" value="Unassembled WGS sequence"/>
</dbReference>
<dbReference type="Gene3D" id="1.20.1440.200">
    <property type="match status" value="1"/>
</dbReference>
<comment type="similarity">
    <text evidence="5">Belongs to the VPS28 family.</text>
</comment>
<dbReference type="InterPro" id="IPR017898">
    <property type="entry name" value="VPS28_N"/>
</dbReference>
<evidence type="ECO:0000313" key="9">
    <source>
        <dbReference type="EMBL" id="KAJ5080445.1"/>
    </source>
</evidence>
<dbReference type="PANTHER" id="PTHR12937:SF0">
    <property type="entry name" value="VACUOLAR PROTEIN SORTING-ASSOCIATED PROTEIN 28 HOMOLOG"/>
    <property type="match status" value="1"/>
</dbReference>
<protein>
    <submittedName>
        <fullName evidence="9">Vacuolar protein sorting-associated protein</fullName>
    </submittedName>
</protein>
<dbReference type="InterPro" id="IPR037206">
    <property type="entry name" value="VPS28_C_sf"/>
</dbReference>
<dbReference type="GO" id="GO:0043328">
    <property type="term" value="P:protein transport to vacuole involved in ubiquitin-dependent protein catabolic process via the multivesicular body sorting pathway"/>
    <property type="evidence" value="ECO:0007669"/>
    <property type="project" value="TreeGrafter"/>
</dbReference>
<feature type="compositionally biased region" description="Pro residues" evidence="6">
    <location>
        <begin position="1"/>
        <end position="10"/>
    </location>
</feature>
<dbReference type="InterPro" id="IPR017899">
    <property type="entry name" value="VPS28_C"/>
</dbReference>
<comment type="subcellular location">
    <subcellularLocation>
        <location evidence="1">Endosome</location>
    </subcellularLocation>
</comment>
<dbReference type="EMBL" id="JAPDFW010000011">
    <property type="protein sequence ID" value="KAJ5080445.1"/>
    <property type="molecule type" value="Genomic_DNA"/>
</dbReference>
<keyword evidence="3" id="KW-0967">Endosome</keyword>
<dbReference type="AlphaFoldDB" id="A0A9Q0LZ12"/>
<sequence>MQYPQQPRPKPQSKNTYPRTNTSYGRNQPKVAMQPTNQIGVQSGYNTMSGYNNMSGRVTTNTRPMSGNMYSGNINQQGMGYGQPRFNPMYPQNPMQTQYGQQQQVQYGQTGMQQFNPNVQNPQQIAKPRRIDGIPREDVPKNKNHKIKRYKDLKEREKFDDLANLFSILMSTEHLENSYSKGVIQAQQYTKACNDLIMQYQTAIKGIDNSPEFEEIKSSSKSNFPHAYQTLIETGTPITLRLKNLNRQEDDRIFIAEAVSSFITAMDGLKLNMLAVDQVQPLLKDILTSLNKISDLDKDFQGKILISKWEQILDQMRAHEELDEDQARQLTFDLEKSYTAFMTVFKK</sequence>
<keyword evidence="2 5" id="KW-0813">Transport</keyword>
<evidence type="ECO:0000256" key="4">
    <source>
        <dbReference type="ARBA" id="ARBA00022927"/>
    </source>
</evidence>
<dbReference type="PROSITE" id="PS51310">
    <property type="entry name" value="VPS28_C"/>
    <property type="match status" value="1"/>
</dbReference>
<evidence type="ECO:0000256" key="5">
    <source>
        <dbReference type="PROSITE-ProRule" id="PRU00642"/>
    </source>
</evidence>
<dbReference type="GO" id="GO:0000813">
    <property type="term" value="C:ESCRT I complex"/>
    <property type="evidence" value="ECO:0007669"/>
    <property type="project" value="InterPro"/>
</dbReference>
<dbReference type="Pfam" id="PF03997">
    <property type="entry name" value="VPS28"/>
    <property type="match status" value="1"/>
</dbReference>
<evidence type="ECO:0000259" key="7">
    <source>
        <dbReference type="PROSITE" id="PS51310"/>
    </source>
</evidence>
<dbReference type="InterPro" id="IPR007143">
    <property type="entry name" value="Vps28"/>
</dbReference>
<feature type="region of interest" description="Disordered" evidence="6">
    <location>
        <begin position="1"/>
        <end position="34"/>
    </location>
</feature>
<reference evidence="9" key="1">
    <citation type="submission" date="2022-10" db="EMBL/GenBank/DDBJ databases">
        <title>Novel sulphate-reducing endosymbionts in the free-living metamonad Anaeramoeba.</title>
        <authorList>
            <person name="Jerlstrom-Hultqvist J."/>
            <person name="Cepicka I."/>
            <person name="Gallot-Lavallee L."/>
            <person name="Salas-Leiva D."/>
            <person name="Curtis B.A."/>
            <person name="Zahonova K."/>
            <person name="Pipaliya S."/>
            <person name="Dacks J."/>
            <person name="Roger A.J."/>
        </authorList>
    </citation>
    <scope>NUCLEOTIDE SEQUENCE</scope>
    <source>
        <strain evidence="9">BMAN</strain>
    </source>
</reference>
<evidence type="ECO:0000256" key="2">
    <source>
        <dbReference type="ARBA" id="ARBA00022448"/>
    </source>
</evidence>
<dbReference type="FunFam" id="1.20.120.1130:FF:000001">
    <property type="entry name" value="Vacuolar protein sorting-associated protein 28 homolog"/>
    <property type="match status" value="1"/>
</dbReference>
<proteinExistence type="inferred from homology"/>
<dbReference type="SUPFAM" id="SSF140427">
    <property type="entry name" value="VPS28 C-terminal domain-like"/>
    <property type="match status" value="1"/>
</dbReference>
<evidence type="ECO:0000259" key="8">
    <source>
        <dbReference type="PROSITE" id="PS51313"/>
    </source>
</evidence>
<dbReference type="InterPro" id="IPR038358">
    <property type="entry name" value="VPS28_N_sf"/>
</dbReference>
<feature type="domain" description="VPS28 C-terminal" evidence="7">
    <location>
        <begin position="250"/>
        <end position="346"/>
    </location>
</feature>
<keyword evidence="4 5" id="KW-0653">Protein transport</keyword>
<dbReference type="OrthoDB" id="2671at2759"/>
<evidence type="ECO:0000256" key="1">
    <source>
        <dbReference type="ARBA" id="ARBA00004177"/>
    </source>
</evidence>
<dbReference type="Gene3D" id="1.20.120.1130">
    <property type="match status" value="1"/>
</dbReference>
<dbReference type="PANTHER" id="PTHR12937">
    <property type="entry name" value="VACUOLAR PROTEIN SORTING 28, ISOFORM 2 VPS28"/>
    <property type="match status" value="1"/>
</dbReference>
<evidence type="ECO:0000256" key="3">
    <source>
        <dbReference type="ARBA" id="ARBA00022753"/>
    </source>
</evidence>
<dbReference type="GO" id="GO:0044877">
    <property type="term" value="F:protein-containing complex binding"/>
    <property type="evidence" value="ECO:0007669"/>
    <property type="project" value="TreeGrafter"/>
</dbReference>
<accession>A0A9Q0LZ12</accession>
<evidence type="ECO:0000313" key="10">
    <source>
        <dbReference type="Proteomes" id="UP001149090"/>
    </source>
</evidence>
<gene>
    <name evidence="9" type="ORF">M0811_03930</name>
</gene>
<feature type="domain" description="VPS28 N-terminal" evidence="8">
    <location>
        <begin position="136"/>
        <end position="242"/>
    </location>
</feature>
<dbReference type="SUPFAM" id="SSF140111">
    <property type="entry name" value="Endosomal sorting complex assembly domain"/>
    <property type="match status" value="1"/>
</dbReference>